<reference evidence="2" key="1">
    <citation type="submission" date="2016-11" db="EMBL/GenBank/DDBJ databases">
        <authorList>
            <person name="Varghese N."/>
            <person name="Submissions S."/>
        </authorList>
    </citation>
    <scope>NUCLEOTIDE SEQUENCE [LARGE SCALE GENOMIC DNA]</scope>
    <source>
        <strain evidence="2">DSM 29327</strain>
    </source>
</reference>
<protein>
    <submittedName>
        <fullName evidence="1">Phytoene/squalene synthetase</fullName>
    </submittedName>
</protein>
<dbReference type="EMBL" id="FRBN01000001">
    <property type="protein sequence ID" value="SHK81917.1"/>
    <property type="molecule type" value="Genomic_DNA"/>
</dbReference>
<dbReference type="STRING" id="1054996.SAMN05444414_101367"/>
<name>A0A1M6VK33_9RHOB</name>
<dbReference type="AlphaFoldDB" id="A0A1M6VK33"/>
<dbReference type="InterPro" id="IPR002060">
    <property type="entry name" value="Squ/phyt_synthse"/>
</dbReference>
<keyword evidence="2" id="KW-1185">Reference proteome</keyword>
<accession>A0A1M6VK33</accession>
<dbReference type="RefSeq" id="WP_084732722.1">
    <property type="nucleotide sequence ID" value="NZ_FRBN01000001.1"/>
</dbReference>
<dbReference type="Pfam" id="PF00494">
    <property type="entry name" value="SQS_PSY"/>
    <property type="match status" value="1"/>
</dbReference>
<dbReference type="Gene3D" id="1.10.600.10">
    <property type="entry name" value="Farnesyl Diphosphate Synthase"/>
    <property type="match status" value="1"/>
</dbReference>
<gene>
    <name evidence="1" type="ORF">SAMN05444414_101367</name>
</gene>
<evidence type="ECO:0000313" key="1">
    <source>
        <dbReference type="EMBL" id="SHK81917.1"/>
    </source>
</evidence>
<dbReference type="Proteomes" id="UP000184191">
    <property type="component" value="Unassembled WGS sequence"/>
</dbReference>
<dbReference type="SUPFAM" id="SSF48576">
    <property type="entry name" value="Terpenoid synthases"/>
    <property type="match status" value="1"/>
</dbReference>
<sequence length="257" mass="27967">MLSDDLNSCADLLRRGDPDRFMAAMAAPVAARHVLFPLYAFNVEVARAPWVTQEPMIAEMRLQWWRDALGEIRDGGTVRRHEVVTPLAHALDSAGAARLETLIEARRWDIYREPFEDQAAFERYISATSGSLLAVTAQALGPADKAVLADAGYALGLANWFRAIPALEAAGRIPLVDGRPEALRELASDGLARLKRARGARHKVSRAARAALLPLWQAGPVLARVQRAPNAVAEGALDTAPARSRLTLLLRATSGLW</sequence>
<proteinExistence type="predicted"/>
<dbReference type="InterPro" id="IPR008949">
    <property type="entry name" value="Isoprenoid_synthase_dom_sf"/>
</dbReference>
<evidence type="ECO:0000313" key="2">
    <source>
        <dbReference type="Proteomes" id="UP000184191"/>
    </source>
</evidence>
<organism evidence="1 2">
    <name type="scientific">Roseovarius marisflavi</name>
    <dbReference type="NCBI Taxonomy" id="1054996"/>
    <lineage>
        <taxon>Bacteria</taxon>
        <taxon>Pseudomonadati</taxon>
        <taxon>Pseudomonadota</taxon>
        <taxon>Alphaproteobacteria</taxon>
        <taxon>Rhodobacterales</taxon>
        <taxon>Roseobacteraceae</taxon>
        <taxon>Roseovarius</taxon>
    </lineage>
</organism>